<dbReference type="OrthoDB" id="8189826at2759"/>
<organism evidence="1 2">
    <name type="scientific">Nephila pilipes</name>
    <name type="common">Giant wood spider</name>
    <name type="synonym">Nephila maculata</name>
    <dbReference type="NCBI Taxonomy" id="299642"/>
    <lineage>
        <taxon>Eukaryota</taxon>
        <taxon>Metazoa</taxon>
        <taxon>Ecdysozoa</taxon>
        <taxon>Arthropoda</taxon>
        <taxon>Chelicerata</taxon>
        <taxon>Arachnida</taxon>
        <taxon>Araneae</taxon>
        <taxon>Araneomorphae</taxon>
        <taxon>Entelegynae</taxon>
        <taxon>Araneoidea</taxon>
        <taxon>Nephilidae</taxon>
        <taxon>Nephila</taxon>
    </lineage>
</organism>
<comment type="caution">
    <text evidence="1">The sequence shown here is derived from an EMBL/GenBank/DDBJ whole genome shotgun (WGS) entry which is preliminary data.</text>
</comment>
<name>A0A8X6PIP0_NEPPI</name>
<reference evidence="1" key="1">
    <citation type="submission" date="2020-08" db="EMBL/GenBank/DDBJ databases">
        <title>Multicomponent nature underlies the extraordinary mechanical properties of spider dragline silk.</title>
        <authorList>
            <person name="Kono N."/>
            <person name="Nakamura H."/>
            <person name="Mori M."/>
            <person name="Yoshida Y."/>
            <person name="Ohtoshi R."/>
            <person name="Malay A.D."/>
            <person name="Moran D.A.P."/>
            <person name="Tomita M."/>
            <person name="Numata K."/>
            <person name="Arakawa K."/>
        </authorList>
    </citation>
    <scope>NUCLEOTIDE SEQUENCE</scope>
</reference>
<dbReference type="AlphaFoldDB" id="A0A8X6PIP0"/>
<proteinExistence type="predicted"/>
<keyword evidence="2" id="KW-1185">Reference proteome</keyword>
<gene>
    <name evidence="1" type="ORF">NPIL_581511</name>
</gene>
<dbReference type="InterPro" id="IPR036388">
    <property type="entry name" value="WH-like_DNA-bd_sf"/>
</dbReference>
<evidence type="ECO:0000313" key="1">
    <source>
        <dbReference type="EMBL" id="GFT70176.1"/>
    </source>
</evidence>
<dbReference type="Proteomes" id="UP000887013">
    <property type="component" value="Unassembled WGS sequence"/>
</dbReference>
<accession>A0A8X6PIP0</accession>
<sequence length="80" mass="9403">MTIQKLDDDILKAIVDTNLRQTIEELSLKIGCPRSTVEDHLHRILKFSSQGIWVPHELSELYRRRTSCASHLFSYEIIRH</sequence>
<evidence type="ECO:0000313" key="2">
    <source>
        <dbReference type="Proteomes" id="UP000887013"/>
    </source>
</evidence>
<dbReference type="Gene3D" id="1.10.10.10">
    <property type="entry name" value="Winged helix-like DNA-binding domain superfamily/Winged helix DNA-binding domain"/>
    <property type="match status" value="1"/>
</dbReference>
<protein>
    <submittedName>
        <fullName evidence="1">Uncharacterized protein</fullName>
    </submittedName>
</protein>
<dbReference type="EMBL" id="BMAW01069701">
    <property type="protein sequence ID" value="GFT70176.1"/>
    <property type="molecule type" value="Genomic_DNA"/>
</dbReference>